<dbReference type="Proteomes" id="UP000019484">
    <property type="component" value="Unassembled WGS sequence"/>
</dbReference>
<dbReference type="InterPro" id="IPR052733">
    <property type="entry name" value="Chloroplast_QOR"/>
</dbReference>
<reference evidence="2 3" key="1">
    <citation type="submission" date="2013-03" db="EMBL/GenBank/DDBJ databases">
        <title>The Genome Sequence of Capronia coronata CBS 617.96.</title>
        <authorList>
            <consortium name="The Broad Institute Genomics Platform"/>
            <person name="Cuomo C."/>
            <person name="de Hoog S."/>
            <person name="Gorbushina A."/>
            <person name="Walker B."/>
            <person name="Young S.K."/>
            <person name="Zeng Q."/>
            <person name="Gargeya S."/>
            <person name="Fitzgerald M."/>
            <person name="Haas B."/>
            <person name="Abouelleil A."/>
            <person name="Allen A.W."/>
            <person name="Alvarado L."/>
            <person name="Arachchi H.M."/>
            <person name="Berlin A.M."/>
            <person name="Chapman S.B."/>
            <person name="Gainer-Dewar J."/>
            <person name="Goldberg J."/>
            <person name="Griggs A."/>
            <person name="Gujja S."/>
            <person name="Hansen M."/>
            <person name="Howarth C."/>
            <person name="Imamovic A."/>
            <person name="Ireland A."/>
            <person name="Larimer J."/>
            <person name="McCowan C."/>
            <person name="Murphy C."/>
            <person name="Pearson M."/>
            <person name="Poon T.W."/>
            <person name="Priest M."/>
            <person name="Roberts A."/>
            <person name="Saif S."/>
            <person name="Shea T."/>
            <person name="Sisk P."/>
            <person name="Sykes S."/>
            <person name="Wortman J."/>
            <person name="Nusbaum C."/>
            <person name="Birren B."/>
        </authorList>
    </citation>
    <scope>NUCLEOTIDE SEQUENCE [LARGE SCALE GENOMIC DNA]</scope>
    <source>
        <strain evidence="2 3">CBS 617.96</strain>
    </source>
</reference>
<evidence type="ECO:0000259" key="1">
    <source>
        <dbReference type="Pfam" id="PF00107"/>
    </source>
</evidence>
<dbReference type="STRING" id="1182541.W9YHU6"/>
<dbReference type="HOGENOM" id="CLU_026673_19_5_1"/>
<dbReference type="AlphaFoldDB" id="W9YHU6"/>
<dbReference type="PANTHER" id="PTHR44013:SF5">
    <property type="entry name" value="OXIDOREDUCTASE, PUTATIVE (AFU_ORTHOLOGUE AFUA_5G01290)-RELATED"/>
    <property type="match status" value="1"/>
</dbReference>
<protein>
    <recommendedName>
        <fullName evidence="1">Alcohol dehydrogenase-like C-terminal domain-containing protein</fullName>
    </recommendedName>
</protein>
<evidence type="ECO:0000313" key="2">
    <source>
        <dbReference type="EMBL" id="EXJ81839.1"/>
    </source>
</evidence>
<comment type="caution">
    <text evidence="2">The sequence shown here is derived from an EMBL/GenBank/DDBJ whole genome shotgun (WGS) entry which is preliminary data.</text>
</comment>
<dbReference type="EMBL" id="AMWN01000007">
    <property type="protein sequence ID" value="EXJ81839.1"/>
    <property type="molecule type" value="Genomic_DNA"/>
</dbReference>
<feature type="domain" description="Alcohol dehydrogenase-like C-terminal" evidence="1">
    <location>
        <begin position="16"/>
        <end position="95"/>
    </location>
</feature>
<dbReference type="Pfam" id="PF00107">
    <property type="entry name" value="ADH_zinc_N"/>
    <property type="match status" value="1"/>
</dbReference>
<evidence type="ECO:0000313" key="3">
    <source>
        <dbReference type="Proteomes" id="UP000019484"/>
    </source>
</evidence>
<dbReference type="Gene3D" id="3.40.50.720">
    <property type="entry name" value="NAD(P)-binding Rossmann-like Domain"/>
    <property type="match status" value="1"/>
</dbReference>
<dbReference type="GeneID" id="19162759"/>
<dbReference type="eggNOG" id="KOG1198">
    <property type="taxonomic scope" value="Eukaryota"/>
</dbReference>
<dbReference type="InterPro" id="IPR013149">
    <property type="entry name" value="ADH-like_C"/>
</dbReference>
<accession>W9YHU6</accession>
<sequence length="169" mass="18375">MQPPPRIVITGASGSVGVLAMPLARVIGAYIVGTCGTSNVDFVRDLGADEIPDSKQNNSRTLAEKDPSRNLDFVLDCRGGSSLEQAWHEIEDGGQGLTIVPPADMHWVVLHPPEDASKTISGKFFVMHPSGKVKARVDSVCQLDEHRQAFERWGSGRTRSNIILIIDDE</sequence>
<proteinExistence type="predicted"/>
<organism evidence="2 3">
    <name type="scientific">Capronia coronata CBS 617.96</name>
    <dbReference type="NCBI Taxonomy" id="1182541"/>
    <lineage>
        <taxon>Eukaryota</taxon>
        <taxon>Fungi</taxon>
        <taxon>Dikarya</taxon>
        <taxon>Ascomycota</taxon>
        <taxon>Pezizomycotina</taxon>
        <taxon>Eurotiomycetes</taxon>
        <taxon>Chaetothyriomycetidae</taxon>
        <taxon>Chaetothyriales</taxon>
        <taxon>Herpotrichiellaceae</taxon>
        <taxon>Capronia</taxon>
    </lineage>
</organism>
<name>W9YHU6_9EURO</name>
<dbReference type="RefSeq" id="XP_007726960.1">
    <property type="nucleotide sequence ID" value="XM_007728770.1"/>
</dbReference>
<dbReference type="SUPFAM" id="SSF51735">
    <property type="entry name" value="NAD(P)-binding Rossmann-fold domains"/>
    <property type="match status" value="1"/>
</dbReference>
<dbReference type="Gene3D" id="3.90.180.10">
    <property type="entry name" value="Medium-chain alcohol dehydrogenases, catalytic domain"/>
    <property type="match status" value="1"/>
</dbReference>
<dbReference type="OrthoDB" id="3509362at2759"/>
<gene>
    <name evidence="2" type="ORF">A1O1_07904</name>
</gene>
<dbReference type="PANTHER" id="PTHR44013">
    <property type="entry name" value="ZINC-TYPE ALCOHOL DEHYDROGENASE-LIKE PROTEIN C16A3.02C"/>
    <property type="match status" value="1"/>
</dbReference>
<dbReference type="InterPro" id="IPR036291">
    <property type="entry name" value="NAD(P)-bd_dom_sf"/>
</dbReference>
<keyword evidence="3" id="KW-1185">Reference proteome</keyword>